<organism evidence="1 2">
    <name type="scientific">Trichonephila clavipes</name>
    <name type="common">Golden silk orbweaver</name>
    <name type="synonym">Nephila clavipes</name>
    <dbReference type="NCBI Taxonomy" id="2585209"/>
    <lineage>
        <taxon>Eukaryota</taxon>
        <taxon>Metazoa</taxon>
        <taxon>Ecdysozoa</taxon>
        <taxon>Arthropoda</taxon>
        <taxon>Chelicerata</taxon>
        <taxon>Arachnida</taxon>
        <taxon>Araneae</taxon>
        <taxon>Araneomorphae</taxon>
        <taxon>Entelegynae</taxon>
        <taxon>Araneoidea</taxon>
        <taxon>Nephilidae</taxon>
        <taxon>Trichonephila</taxon>
    </lineage>
</organism>
<proteinExistence type="predicted"/>
<dbReference type="Proteomes" id="UP000887159">
    <property type="component" value="Unassembled WGS sequence"/>
</dbReference>
<gene>
    <name evidence="1" type="primary">PGBD4_328</name>
    <name evidence="1" type="ORF">TNCV_139651</name>
</gene>
<dbReference type="InterPro" id="IPR036397">
    <property type="entry name" value="RNaseH_sf"/>
</dbReference>
<reference evidence="1" key="1">
    <citation type="submission" date="2020-08" db="EMBL/GenBank/DDBJ databases">
        <title>Multicomponent nature underlies the extraordinary mechanical properties of spider dragline silk.</title>
        <authorList>
            <person name="Kono N."/>
            <person name="Nakamura H."/>
            <person name="Mori M."/>
            <person name="Yoshida Y."/>
            <person name="Ohtoshi R."/>
            <person name="Malay A.D."/>
            <person name="Moran D.A.P."/>
            <person name="Tomita M."/>
            <person name="Numata K."/>
            <person name="Arakawa K."/>
        </authorList>
    </citation>
    <scope>NUCLEOTIDE SEQUENCE</scope>
</reference>
<dbReference type="AlphaFoldDB" id="A0A8X6RK35"/>
<dbReference type="Gene3D" id="3.30.420.10">
    <property type="entry name" value="Ribonuclease H-like superfamily/Ribonuclease H"/>
    <property type="match status" value="1"/>
</dbReference>
<evidence type="ECO:0000313" key="2">
    <source>
        <dbReference type="Proteomes" id="UP000887159"/>
    </source>
</evidence>
<name>A0A8X6RK35_TRICX</name>
<accession>A0A8X6RK35</accession>
<sequence>MGVLIDQISVYLTILLPDINSENTTRKFFDICKIKLCGEFFVIFKKNSGILNHIGFRMKLIERLIEEGGSDSSSRSFVSAKISENVVRLIGRHFPSYVESDCSKKKKKKKKHRENVCMNRSRKQFCHSKINFCFIFKLYYYIDSENNRRPMVAQTQAKLRGNARCDGYDREQHRLDYFSTAKYENLTDKGIKKIRTDNGSEFVNEQLDTYVANSGIYHENNSIQ</sequence>
<dbReference type="InterPro" id="IPR012337">
    <property type="entry name" value="RNaseH-like_sf"/>
</dbReference>
<dbReference type="GO" id="GO:0003676">
    <property type="term" value="F:nucleic acid binding"/>
    <property type="evidence" value="ECO:0007669"/>
    <property type="project" value="InterPro"/>
</dbReference>
<protein>
    <submittedName>
        <fullName evidence="1">PiggyBac transposable element-derived protein 4</fullName>
    </submittedName>
</protein>
<evidence type="ECO:0000313" key="1">
    <source>
        <dbReference type="EMBL" id="GFX93021.1"/>
    </source>
</evidence>
<keyword evidence="2" id="KW-1185">Reference proteome</keyword>
<comment type="caution">
    <text evidence="1">The sequence shown here is derived from an EMBL/GenBank/DDBJ whole genome shotgun (WGS) entry which is preliminary data.</text>
</comment>
<dbReference type="SUPFAM" id="SSF53098">
    <property type="entry name" value="Ribonuclease H-like"/>
    <property type="match status" value="1"/>
</dbReference>
<dbReference type="EMBL" id="BMAU01021171">
    <property type="protein sequence ID" value="GFX93021.1"/>
    <property type="molecule type" value="Genomic_DNA"/>
</dbReference>